<evidence type="ECO:0000256" key="12">
    <source>
        <dbReference type="ARBA" id="ARBA00022840"/>
    </source>
</evidence>
<evidence type="ECO:0000256" key="14">
    <source>
        <dbReference type="ARBA" id="ARBA00022967"/>
    </source>
</evidence>
<dbReference type="SUPFAM" id="SSF81653">
    <property type="entry name" value="Calcium ATPase, transduction domain A"/>
    <property type="match status" value="1"/>
</dbReference>
<dbReference type="EMBL" id="PIET01001057">
    <property type="protein sequence ID" value="PLM52986.1"/>
    <property type="molecule type" value="Genomic_DNA"/>
</dbReference>
<dbReference type="Gene3D" id="1.20.1110.10">
    <property type="entry name" value="Calcium-transporting ATPase, transmembrane domain"/>
    <property type="match status" value="1"/>
</dbReference>
<dbReference type="PRINTS" id="PR00119">
    <property type="entry name" value="CATATPASE"/>
</dbReference>
<dbReference type="SUPFAM" id="SSF81665">
    <property type="entry name" value="Calcium ATPase, transmembrane domain M"/>
    <property type="match status" value="1"/>
</dbReference>
<dbReference type="AlphaFoldDB" id="A0A2J4YQ67"/>
<dbReference type="NCBIfam" id="TIGR01494">
    <property type="entry name" value="ATPase_P-type"/>
    <property type="match status" value="2"/>
</dbReference>
<evidence type="ECO:0000256" key="11">
    <source>
        <dbReference type="ARBA" id="ARBA00022741"/>
    </source>
</evidence>
<evidence type="ECO:0000313" key="22">
    <source>
        <dbReference type="Proteomes" id="UP000234661"/>
    </source>
</evidence>
<reference evidence="21 22" key="2">
    <citation type="submission" date="2018-01" db="EMBL/GenBank/DDBJ databases">
        <title>Genomic study of Klebsiella pneumoniae.</title>
        <authorList>
            <person name="Yang Y."/>
            <person name="Bicalho R."/>
        </authorList>
    </citation>
    <scope>NUCLEOTIDE SEQUENCE [LARGE SCALE GENOMIC DNA]</scope>
    <source>
        <strain evidence="21 22">A2</strain>
    </source>
</reference>
<name>A0A2J4YQ67_9ENTR</name>
<gene>
    <name evidence="21" type="primary">mgtA</name>
    <name evidence="21" type="ORF">CWM85_26020</name>
</gene>
<keyword evidence="16 19" id="KW-0472">Membrane</keyword>
<keyword evidence="10" id="KW-0479">Metal-binding</keyword>
<comment type="subcellular location">
    <subcellularLocation>
        <location evidence="2">Cell inner membrane</location>
        <topology evidence="2">Multi-pass membrane protein</topology>
    </subcellularLocation>
</comment>
<dbReference type="GO" id="GO:0016887">
    <property type="term" value="F:ATP hydrolysis activity"/>
    <property type="evidence" value="ECO:0007669"/>
    <property type="project" value="InterPro"/>
</dbReference>
<dbReference type="Pfam" id="PF00690">
    <property type="entry name" value="Cation_ATPase_N"/>
    <property type="match status" value="1"/>
</dbReference>
<dbReference type="InterPro" id="IPR023298">
    <property type="entry name" value="ATPase_P-typ_TM_dom_sf"/>
</dbReference>
<evidence type="ECO:0000256" key="6">
    <source>
        <dbReference type="ARBA" id="ARBA00022475"/>
    </source>
</evidence>
<evidence type="ECO:0000256" key="2">
    <source>
        <dbReference type="ARBA" id="ARBA00004429"/>
    </source>
</evidence>
<dbReference type="InterPro" id="IPR023299">
    <property type="entry name" value="ATPase_P-typ_cyto_dom_N"/>
</dbReference>
<dbReference type="Pfam" id="PF00122">
    <property type="entry name" value="E1-E2_ATPase"/>
    <property type="match status" value="1"/>
</dbReference>
<dbReference type="InterPro" id="IPR006415">
    <property type="entry name" value="P-type_ATPase_IIIB"/>
</dbReference>
<evidence type="ECO:0000256" key="7">
    <source>
        <dbReference type="ARBA" id="ARBA00022519"/>
    </source>
</evidence>
<dbReference type="PRINTS" id="PR00120">
    <property type="entry name" value="HATPASE"/>
</dbReference>
<dbReference type="SFLD" id="SFLDF00027">
    <property type="entry name" value="p-type_atpase"/>
    <property type="match status" value="1"/>
</dbReference>
<keyword evidence="6" id="KW-1003">Cell membrane</keyword>
<dbReference type="InterPro" id="IPR044492">
    <property type="entry name" value="P_typ_ATPase_HD_dom"/>
</dbReference>
<dbReference type="GO" id="GO:0005524">
    <property type="term" value="F:ATP binding"/>
    <property type="evidence" value="ECO:0007669"/>
    <property type="project" value="UniProtKB-KW"/>
</dbReference>
<dbReference type="SFLD" id="SFLDG00002">
    <property type="entry name" value="C1.7:_P-type_atpase_like"/>
    <property type="match status" value="1"/>
</dbReference>
<proteinExistence type="inferred from homology"/>
<evidence type="ECO:0000256" key="18">
    <source>
        <dbReference type="ARBA" id="ARBA00047295"/>
    </source>
</evidence>
<evidence type="ECO:0000256" key="5">
    <source>
        <dbReference type="ARBA" id="ARBA00013555"/>
    </source>
</evidence>
<evidence type="ECO:0000256" key="9">
    <source>
        <dbReference type="ARBA" id="ARBA00022692"/>
    </source>
</evidence>
<comment type="caution">
    <text evidence="21">The sequence shown here is derived from an EMBL/GenBank/DDBJ whole genome shotgun (WGS) entry which is preliminary data.</text>
</comment>
<dbReference type="GO" id="GO:0046872">
    <property type="term" value="F:metal ion binding"/>
    <property type="evidence" value="ECO:0007669"/>
    <property type="project" value="UniProtKB-KW"/>
</dbReference>
<keyword evidence="7" id="KW-0997">Cell inner membrane</keyword>
<comment type="similarity">
    <text evidence="3">Belongs to the cation transport ATPase (P-type) (TC 3.A.3) family. Type IIIB subfamily.</text>
</comment>
<evidence type="ECO:0000256" key="8">
    <source>
        <dbReference type="ARBA" id="ARBA00022553"/>
    </source>
</evidence>
<dbReference type="PROSITE" id="PS00154">
    <property type="entry name" value="ATPASE_E1_E2"/>
    <property type="match status" value="1"/>
</dbReference>
<dbReference type="Gene3D" id="3.40.50.1000">
    <property type="entry name" value="HAD superfamily/HAD-like"/>
    <property type="match status" value="1"/>
</dbReference>
<keyword evidence="13" id="KW-0460">Magnesium</keyword>
<evidence type="ECO:0000256" key="15">
    <source>
        <dbReference type="ARBA" id="ARBA00022989"/>
    </source>
</evidence>
<dbReference type="InterPro" id="IPR023214">
    <property type="entry name" value="HAD_sf"/>
</dbReference>
<dbReference type="InterPro" id="IPR036412">
    <property type="entry name" value="HAD-like_sf"/>
</dbReference>
<evidence type="ECO:0000259" key="20">
    <source>
        <dbReference type="SMART" id="SM00831"/>
    </source>
</evidence>
<organism evidence="21 22">
    <name type="scientific">Klebsiella michiganensis</name>
    <dbReference type="NCBI Taxonomy" id="1134687"/>
    <lineage>
        <taxon>Bacteria</taxon>
        <taxon>Pseudomonadati</taxon>
        <taxon>Pseudomonadota</taxon>
        <taxon>Gammaproteobacteria</taxon>
        <taxon>Enterobacterales</taxon>
        <taxon>Enterobacteriaceae</taxon>
        <taxon>Klebsiella/Raoultella group</taxon>
        <taxon>Klebsiella</taxon>
    </lineage>
</organism>
<evidence type="ECO:0000256" key="19">
    <source>
        <dbReference type="SAM" id="Phobius"/>
    </source>
</evidence>
<keyword evidence="9 19" id="KW-0812">Transmembrane</keyword>
<evidence type="ECO:0000256" key="13">
    <source>
        <dbReference type="ARBA" id="ARBA00022842"/>
    </source>
</evidence>
<evidence type="ECO:0000256" key="3">
    <source>
        <dbReference type="ARBA" id="ARBA00008746"/>
    </source>
</evidence>
<dbReference type="SUPFAM" id="SSF56784">
    <property type="entry name" value="HAD-like"/>
    <property type="match status" value="1"/>
</dbReference>
<dbReference type="EC" id="7.2.2.14" evidence="4"/>
<dbReference type="InterPro" id="IPR008250">
    <property type="entry name" value="ATPase_P-typ_transduc_dom_A_sf"/>
</dbReference>
<evidence type="ECO:0000256" key="10">
    <source>
        <dbReference type="ARBA" id="ARBA00022723"/>
    </source>
</evidence>
<protein>
    <recommendedName>
        <fullName evidence="5">Magnesium-transporting ATPase, P-type 1</fullName>
        <ecNumber evidence="4">7.2.2.14</ecNumber>
    </recommendedName>
    <alternativeName>
        <fullName evidence="17">Mg(2+) transport ATPase, P-type 1</fullName>
    </alternativeName>
</protein>
<dbReference type="CDD" id="cd02077">
    <property type="entry name" value="P-type_ATPase_Mg"/>
    <property type="match status" value="1"/>
</dbReference>
<keyword evidence="11" id="KW-0547">Nucleotide-binding</keyword>
<keyword evidence="15 19" id="KW-1133">Transmembrane helix</keyword>
<evidence type="ECO:0000313" key="21">
    <source>
        <dbReference type="EMBL" id="PLM52986.1"/>
    </source>
</evidence>
<dbReference type="InterPro" id="IPR004014">
    <property type="entry name" value="ATPase_P-typ_cation-transptr_N"/>
</dbReference>
<feature type="non-terminal residue" evidence="21">
    <location>
        <position position="690"/>
    </location>
</feature>
<evidence type="ECO:0000256" key="1">
    <source>
        <dbReference type="ARBA" id="ARBA00003954"/>
    </source>
</evidence>
<dbReference type="PANTHER" id="PTHR42861">
    <property type="entry name" value="CALCIUM-TRANSPORTING ATPASE"/>
    <property type="match status" value="1"/>
</dbReference>
<dbReference type="SUPFAM" id="SSF81660">
    <property type="entry name" value="Metal cation-transporting ATPase, ATP-binding domain N"/>
    <property type="match status" value="1"/>
</dbReference>
<evidence type="ECO:0000256" key="4">
    <source>
        <dbReference type="ARBA" id="ARBA00012786"/>
    </source>
</evidence>
<evidence type="ECO:0000256" key="16">
    <source>
        <dbReference type="ARBA" id="ARBA00023136"/>
    </source>
</evidence>
<dbReference type="GO" id="GO:0015444">
    <property type="term" value="F:P-type magnesium transporter activity"/>
    <property type="evidence" value="ECO:0007669"/>
    <property type="project" value="UniProtKB-EC"/>
</dbReference>
<keyword evidence="12" id="KW-0067">ATP-binding</keyword>
<keyword evidence="14" id="KW-1278">Translocase</keyword>
<dbReference type="Gene3D" id="2.70.150.10">
    <property type="entry name" value="Calcium-transporting ATPase, cytoplasmic transduction domain A"/>
    <property type="match status" value="1"/>
</dbReference>
<feature type="transmembrane region" description="Helical" evidence="19">
    <location>
        <begin position="122"/>
        <end position="141"/>
    </location>
</feature>
<dbReference type="InterPro" id="IPR001757">
    <property type="entry name" value="P_typ_ATPase"/>
</dbReference>
<feature type="domain" description="Cation-transporting P-type ATPase N-terminal" evidence="20">
    <location>
        <begin position="48"/>
        <end position="121"/>
    </location>
</feature>
<keyword evidence="8" id="KW-0597">Phosphoprotein</keyword>
<dbReference type="Pfam" id="PF13246">
    <property type="entry name" value="Cation_ATPase"/>
    <property type="match status" value="1"/>
</dbReference>
<dbReference type="InterPro" id="IPR059000">
    <property type="entry name" value="ATPase_P-type_domA"/>
</dbReference>
<dbReference type="GO" id="GO:0005886">
    <property type="term" value="C:plasma membrane"/>
    <property type="evidence" value="ECO:0007669"/>
    <property type="project" value="UniProtKB-SubCell"/>
</dbReference>
<comment type="function">
    <text evidence="1">Mediates magnesium influx to the cytosol.</text>
</comment>
<reference evidence="21 22" key="1">
    <citation type="submission" date="2017-11" db="EMBL/GenBank/DDBJ databases">
        <authorList>
            <person name="Han C.G."/>
        </authorList>
    </citation>
    <scope>NUCLEOTIDE SEQUENCE [LARGE SCALE GENOMIC DNA]</scope>
    <source>
        <strain evidence="21 22">A2</strain>
    </source>
</reference>
<dbReference type="NCBIfam" id="TIGR01524">
    <property type="entry name" value="ATPase-IIIB_Mg"/>
    <property type="match status" value="1"/>
</dbReference>
<evidence type="ECO:0000256" key="17">
    <source>
        <dbReference type="ARBA" id="ARBA00029806"/>
    </source>
</evidence>
<comment type="catalytic activity">
    <reaction evidence="18">
        <text>Mg(2+)(out) + ATP + H2O = Mg(2+)(in) + ADP + phosphate + H(+)</text>
        <dbReference type="Rhea" id="RHEA:10260"/>
        <dbReference type="ChEBI" id="CHEBI:15377"/>
        <dbReference type="ChEBI" id="CHEBI:15378"/>
        <dbReference type="ChEBI" id="CHEBI:18420"/>
        <dbReference type="ChEBI" id="CHEBI:30616"/>
        <dbReference type="ChEBI" id="CHEBI:43474"/>
        <dbReference type="ChEBI" id="CHEBI:456216"/>
        <dbReference type="EC" id="7.2.2.14"/>
    </reaction>
</comment>
<dbReference type="SFLD" id="SFLDS00003">
    <property type="entry name" value="Haloacid_Dehalogenase"/>
    <property type="match status" value="1"/>
</dbReference>
<feature type="transmembrane region" description="Helical" evidence="19">
    <location>
        <begin position="295"/>
        <end position="313"/>
    </location>
</feature>
<accession>A0A2J4YQ67</accession>
<dbReference type="Gene3D" id="3.40.1110.10">
    <property type="entry name" value="Calcium-transporting ATPase, cytoplasmic domain N"/>
    <property type="match status" value="1"/>
</dbReference>
<dbReference type="SMART" id="SM00831">
    <property type="entry name" value="Cation_ATPase_N"/>
    <property type="match status" value="1"/>
</dbReference>
<dbReference type="Proteomes" id="UP000234661">
    <property type="component" value="Unassembled WGS sequence"/>
</dbReference>
<dbReference type="FunFam" id="2.70.150.10:FF:000045">
    <property type="entry name" value="Magnesium-translocating P-type ATPase"/>
    <property type="match status" value="1"/>
</dbReference>
<dbReference type="InterPro" id="IPR018303">
    <property type="entry name" value="ATPase_P-typ_P_site"/>
</dbReference>
<sequence>MFKNFTRQLFAQLGRHLPRRLVQRDPLPDARNLASAPIPDSLGKQCLDVAAMDGNEIWRAFASHPEGLNAGEVAQKIAQYGENQIPAQKPSPWWVHLWSCYRNPFNLLLTVLGIVSYSTEDLFAAAVIALMVGISTLLNFIQEARSTKAADALKAMVSNTATVLRVVNEQGESRWCELPIDQLVPGDIVKLSAGDMIPADLRVIQARDLFVAQASLTGESLPVEKVARTRDPLQANPLECDTLCFMGTNVVSGSAQAIVFATGGGTWFGQLAGRVSEQESEPNAFQKGISRVSMLLIRFMLVMTPIVLLINGYTKGDWWEAALFALSVAVGLTPEMLPMIVTSTLARGAVKLSKQKVIVKHLDAIQNFGAMDILCTDKTGTLTQDKIVLENHTDVSGKVSERVLHTAWLNSHYQTGLKNLLDTAVLEGVELESARGLAERWQKVDEIPFDFERRRMSVVVQEQDNVHQLICKGALQEILNVSTQVRYNGDIVPLDDTMLRRIRRVTDTLNRQGLRVVAVATKYLPAREGDYQRADESDLILEGYIAFLDPPKETTAPALKALKASGITVKILTGDSELVAAKVCHEVGLDAGDVVIGSQVEALNDDELAELAKRTTLFARLAPLHKERIVTLLKREGHVVGFMGDGINDAPALRAADIGISVDGAVDIAREAADIILLEKSLMVLEEGVI</sequence>